<evidence type="ECO:0000313" key="1">
    <source>
        <dbReference type="EMBL" id="KAF3273020.1"/>
    </source>
</evidence>
<protein>
    <submittedName>
        <fullName evidence="1">Uncharacterized protein</fullName>
    </submittedName>
</protein>
<evidence type="ECO:0000313" key="2">
    <source>
        <dbReference type="Proteomes" id="UP000474640"/>
    </source>
</evidence>
<name>A0A7C8RAD0_ORBOL</name>
<gene>
    <name evidence="1" type="ORF">TWF970_009412</name>
</gene>
<dbReference type="Proteomes" id="UP000474640">
    <property type="component" value="Unassembled WGS sequence"/>
</dbReference>
<proteinExistence type="predicted"/>
<reference evidence="1 2" key="1">
    <citation type="submission" date="2020-01" db="EMBL/GenBank/DDBJ databases">
        <authorList>
            <person name="Palmer J.M."/>
        </authorList>
    </citation>
    <scope>NUCLEOTIDE SEQUENCE [LARGE SCALE GENOMIC DNA]</scope>
    <source>
        <strain evidence="1 2">TWF970</strain>
    </source>
</reference>
<sequence>MSTMAKLKVSMPSLAYAFHLKMMPFSKLIIARPLMYLCEVLKILRKYIDRLRRLRECPQKNITQKLVGPTATFGGGGYAMFLFSPHERDILTALSLKEDGSRTQAHEQSPLSSSFDRACVEERGRKPQNMQRPASLAFYSPVTAGKDLASAHQISWARG</sequence>
<dbReference type="OrthoDB" id="5374311at2759"/>
<comment type="caution">
    <text evidence="1">The sequence shown here is derived from an EMBL/GenBank/DDBJ whole genome shotgun (WGS) entry which is preliminary data.</text>
</comment>
<organism evidence="1 2">
    <name type="scientific">Orbilia oligospora</name>
    <name type="common">Nematode-trapping fungus</name>
    <name type="synonym">Arthrobotrys oligospora</name>
    <dbReference type="NCBI Taxonomy" id="2813651"/>
    <lineage>
        <taxon>Eukaryota</taxon>
        <taxon>Fungi</taxon>
        <taxon>Dikarya</taxon>
        <taxon>Ascomycota</taxon>
        <taxon>Pezizomycotina</taxon>
        <taxon>Orbiliomycetes</taxon>
        <taxon>Orbiliales</taxon>
        <taxon>Orbiliaceae</taxon>
        <taxon>Orbilia</taxon>
    </lineage>
</organism>
<dbReference type="EMBL" id="JAABOJ010000059">
    <property type="protein sequence ID" value="KAF3273020.1"/>
    <property type="molecule type" value="Genomic_DNA"/>
</dbReference>
<dbReference type="AlphaFoldDB" id="A0A7C8RAD0"/>
<accession>A0A7C8RAD0</accession>